<reference evidence="6" key="1">
    <citation type="submission" date="2022-01" db="EMBL/GenBank/DDBJ databases">
        <authorList>
            <person name="King R."/>
        </authorList>
    </citation>
    <scope>NUCLEOTIDE SEQUENCE</scope>
</reference>
<dbReference type="InterPro" id="IPR013083">
    <property type="entry name" value="Znf_RING/FYVE/PHD"/>
</dbReference>
<gene>
    <name evidence="6" type="ORF">CEUTPL_LOCUS11759</name>
</gene>
<dbReference type="EMBL" id="OU892283">
    <property type="protein sequence ID" value="CAG9771323.1"/>
    <property type="molecule type" value="Genomic_DNA"/>
</dbReference>
<dbReference type="InterPro" id="IPR049548">
    <property type="entry name" value="Sina-like_RING"/>
</dbReference>
<evidence type="ECO:0000313" key="7">
    <source>
        <dbReference type="Proteomes" id="UP001152799"/>
    </source>
</evidence>
<dbReference type="GO" id="GO:0008270">
    <property type="term" value="F:zinc ion binding"/>
    <property type="evidence" value="ECO:0007669"/>
    <property type="project" value="UniProtKB-KW"/>
</dbReference>
<dbReference type="GO" id="GO:0043161">
    <property type="term" value="P:proteasome-mediated ubiquitin-dependent protein catabolic process"/>
    <property type="evidence" value="ECO:0007669"/>
    <property type="project" value="TreeGrafter"/>
</dbReference>
<dbReference type="GO" id="GO:0005737">
    <property type="term" value="C:cytoplasm"/>
    <property type="evidence" value="ECO:0007669"/>
    <property type="project" value="TreeGrafter"/>
</dbReference>
<keyword evidence="1" id="KW-0479">Metal-binding</keyword>
<accession>A0A9N9MTQ9</accession>
<dbReference type="GO" id="GO:0031624">
    <property type="term" value="F:ubiquitin conjugating enzyme binding"/>
    <property type="evidence" value="ECO:0007669"/>
    <property type="project" value="TreeGrafter"/>
</dbReference>
<keyword evidence="2 4" id="KW-0863">Zinc-finger</keyword>
<evidence type="ECO:0000259" key="5">
    <source>
        <dbReference type="PROSITE" id="PS50089"/>
    </source>
</evidence>
<dbReference type="Pfam" id="PF21362">
    <property type="entry name" value="Sina_RING"/>
    <property type="match status" value="1"/>
</dbReference>
<dbReference type="InterPro" id="IPR001841">
    <property type="entry name" value="Znf_RING"/>
</dbReference>
<evidence type="ECO:0000256" key="3">
    <source>
        <dbReference type="ARBA" id="ARBA00022833"/>
    </source>
</evidence>
<evidence type="ECO:0000313" key="6">
    <source>
        <dbReference type="EMBL" id="CAG9771323.1"/>
    </source>
</evidence>
<dbReference type="GO" id="GO:0061630">
    <property type="term" value="F:ubiquitin protein ligase activity"/>
    <property type="evidence" value="ECO:0007669"/>
    <property type="project" value="TreeGrafter"/>
</dbReference>
<organism evidence="6 7">
    <name type="scientific">Ceutorhynchus assimilis</name>
    <name type="common">cabbage seed weevil</name>
    <dbReference type="NCBI Taxonomy" id="467358"/>
    <lineage>
        <taxon>Eukaryota</taxon>
        <taxon>Metazoa</taxon>
        <taxon>Ecdysozoa</taxon>
        <taxon>Arthropoda</taxon>
        <taxon>Hexapoda</taxon>
        <taxon>Insecta</taxon>
        <taxon>Pterygota</taxon>
        <taxon>Neoptera</taxon>
        <taxon>Endopterygota</taxon>
        <taxon>Coleoptera</taxon>
        <taxon>Polyphaga</taxon>
        <taxon>Cucujiformia</taxon>
        <taxon>Curculionidae</taxon>
        <taxon>Ceutorhynchinae</taxon>
        <taxon>Ceutorhynchus</taxon>
    </lineage>
</organism>
<dbReference type="Proteomes" id="UP001152799">
    <property type="component" value="Chromosome 7"/>
</dbReference>
<evidence type="ECO:0000256" key="1">
    <source>
        <dbReference type="ARBA" id="ARBA00022723"/>
    </source>
</evidence>
<evidence type="ECO:0000256" key="2">
    <source>
        <dbReference type="ARBA" id="ARBA00022771"/>
    </source>
</evidence>
<proteinExistence type="predicted"/>
<dbReference type="SUPFAM" id="SSF49599">
    <property type="entry name" value="TRAF domain-like"/>
    <property type="match status" value="1"/>
</dbReference>
<dbReference type="InterPro" id="IPR004162">
    <property type="entry name" value="SINA-like_animal"/>
</dbReference>
<dbReference type="OrthoDB" id="941555at2759"/>
<sequence length="339" mass="38690">MSGESQELDDSLDDSQFPSIDFDDFKCSQCEKYLSVAPIYIYTDPIGKNKNVCGRCSVPDEGSKIRNVSYEILAKFLKFPCSSSKNCKEKLAWGEAEDHEAKCWHREMVCEICSGPYTTTTLISHYKKHHQKELFLDKNVVISEGDIYNHTYPKVVLVACARMVCLVHIQVETTIKIKVQPVFATSIPHALTVTFSTRNQIISFKNRQIKQNPNNTKNWNEYDFNIDHILDIFKSDSSEFKMELEIYQDGPNNDENASYNVDQYLSNEASGVMERISNTLECPTCYEVMAGNIYLCKTGHSICESCRKLVPVCPTCQGQYMGGRNYALEEISKKLKDFL</sequence>
<dbReference type="PROSITE" id="PS50089">
    <property type="entry name" value="ZF_RING_2"/>
    <property type="match status" value="1"/>
</dbReference>
<dbReference type="PANTHER" id="PTHR45877">
    <property type="entry name" value="E3 UBIQUITIN-PROTEIN LIGASE SIAH2"/>
    <property type="match status" value="1"/>
</dbReference>
<dbReference type="PANTHER" id="PTHR45877:SF2">
    <property type="entry name" value="E3 UBIQUITIN-PROTEIN LIGASE SINA-RELATED"/>
    <property type="match status" value="1"/>
</dbReference>
<keyword evidence="7" id="KW-1185">Reference proteome</keyword>
<dbReference type="Gene3D" id="3.30.40.10">
    <property type="entry name" value="Zinc/RING finger domain, C3HC4 (zinc finger)"/>
    <property type="match status" value="2"/>
</dbReference>
<protein>
    <recommendedName>
        <fullName evidence="5">RING-type domain-containing protein</fullName>
    </recommendedName>
</protein>
<name>A0A9N9MTQ9_9CUCU</name>
<feature type="domain" description="RING-type" evidence="5">
    <location>
        <begin position="282"/>
        <end position="317"/>
    </location>
</feature>
<keyword evidence="3" id="KW-0862">Zinc</keyword>
<dbReference type="SUPFAM" id="SSF57850">
    <property type="entry name" value="RING/U-box"/>
    <property type="match status" value="1"/>
</dbReference>
<dbReference type="AlphaFoldDB" id="A0A9N9MTQ9"/>
<evidence type="ECO:0000256" key="4">
    <source>
        <dbReference type="PROSITE-ProRule" id="PRU00175"/>
    </source>
</evidence>